<keyword evidence="2" id="KW-0812">Transmembrane</keyword>
<feature type="transmembrane region" description="Helical" evidence="2">
    <location>
        <begin position="20"/>
        <end position="41"/>
    </location>
</feature>
<sequence>MANFLTNMWESIFTPGPTPTLLYATNATFGALQFLLAVLLVATRSIHFVILSVLSGSLWYAINWFSRELALHAEQEAQKARLGEPHSKGKAAGTGDAHGTDGSDTEVEGAAITTRRSGAALTAKSSQVQRAEQDTELKHRAAAAAATDADAASDDKNGSTQSNVSTEDEWEQVSAHEKDK</sequence>
<dbReference type="GO" id="GO:0070072">
    <property type="term" value="P:vacuolar proton-transporting V-type ATPase complex assembly"/>
    <property type="evidence" value="ECO:0007669"/>
    <property type="project" value="InterPro"/>
</dbReference>
<dbReference type="AlphaFoldDB" id="A0A1Q8S101"/>
<evidence type="ECO:0000256" key="1">
    <source>
        <dbReference type="SAM" id="MobiDB-lite"/>
    </source>
</evidence>
<dbReference type="Proteomes" id="UP000186583">
    <property type="component" value="Unassembled WGS sequence"/>
</dbReference>
<comment type="caution">
    <text evidence="3">The sequence shown here is derived from an EMBL/GenBank/DDBJ whole genome shotgun (WGS) entry which is preliminary data.</text>
</comment>
<feature type="compositionally biased region" description="Low complexity" evidence="1">
    <location>
        <begin position="90"/>
        <end position="102"/>
    </location>
</feature>
<dbReference type="PANTHER" id="PTHR28251">
    <property type="entry name" value="V-TYPE ATPASE ASSEMBLY FACTOR PKR1"/>
    <property type="match status" value="1"/>
</dbReference>
<dbReference type="EMBL" id="MPGH01000044">
    <property type="protein sequence ID" value="OLN94247.1"/>
    <property type="molecule type" value="Genomic_DNA"/>
</dbReference>
<proteinExistence type="predicted"/>
<dbReference type="Pfam" id="PF08636">
    <property type="entry name" value="Pkr1"/>
    <property type="match status" value="1"/>
</dbReference>
<gene>
    <name evidence="3" type="ORF">CCHL11_02979</name>
</gene>
<dbReference type="PANTHER" id="PTHR28251:SF1">
    <property type="entry name" value="V-TYPE ATPASE ASSEMBLY FACTOR PKR1"/>
    <property type="match status" value="1"/>
</dbReference>
<evidence type="ECO:0000256" key="2">
    <source>
        <dbReference type="SAM" id="Phobius"/>
    </source>
</evidence>
<keyword evidence="2" id="KW-0472">Membrane</keyword>
<keyword evidence="2" id="KW-1133">Transmembrane helix</keyword>
<evidence type="ECO:0000313" key="3">
    <source>
        <dbReference type="EMBL" id="OLN94247.1"/>
    </source>
</evidence>
<dbReference type="GO" id="GO:0005789">
    <property type="term" value="C:endoplasmic reticulum membrane"/>
    <property type="evidence" value="ECO:0007669"/>
    <property type="project" value="TreeGrafter"/>
</dbReference>
<dbReference type="OrthoDB" id="9626941at2759"/>
<name>A0A1Q8S101_9PEZI</name>
<keyword evidence="4" id="KW-1185">Reference proteome</keyword>
<accession>A0A1Q8S101</accession>
<dbReference type="InterPro" id="IPR013945">
    <property type="entry name" value="Pkr1"/>
</dbReference>
<reference evidence="3 4" key="1">
    <citation type="submission" date="2016-11" db="EMBL/GenBank/DDBJ databases">
        <title>Draft Genome Assembly of Colletotrichum chlorophyti a pathogen of herbaceous plants.</title>
        <authorList>
            <person name="Gan P."/>
            <person name="Narusaka M."/>
            <person name="Tsushima A."/>
            <person name="Narusaka Y."/>
            <person name="Takano Y."/>
            <person name="Shirasu K."/>
        </authorList>
    </citation>
    <scope>NUCLEOTIDE SEQUENCE [LARGE SCALE GENOMIC DNA]</scope>
    <source>
        <strain evidence="3 4">NTL11</strain>
    </source>
</reference>
<evidence type="ECO:0000313" key="4">
    <source>
        <dbReference type="Proteomes" id="UP000186583"/>
    </source>
</evidence>
<organism evidence="3 4">
    <name type="scientific">Colletotrichum chlorophyti</name>
    <dbReference type="NCBI Taxonomy" id="708187"/>
    <lineage>
        <taxon>Eukaryota</taxon>
        <taxon>Fungi</taxon>
        <taxon>Dikarya</taxon>
        <taxon>Ascomycota</taxon>
        <taxon>Pezizomycotina</taxon>
        <taxon>Sordariomycetes</taxon>
        <taxon>Hypocreomycetidae</taxon>
        <taxon>Glomerellales</taxon>
        <taxon>Glomerellaceae</taxon>
        <taxon>Colletotrichum</taxon>
    </lineage>
</organism>
<dbReference type="STRING" id="708187.A0A1Q8S101"/>
<feature type="region of interest" description="Disordered" evidence="1">
    <location>
        <begin position="80"/>
        <end position="180"/>
    </location>
</feature>
<protein>
    <submittedName>
        <fullName evidence="3">V-type ATPase assembly factor PKR1</fullName>
    </submittedName>
</protein>